<evidence type="ECO:0000313" key="7">
    <source>
        <dbReference type="EMBL" id="HHL42939.1"/>
    </source>
</evidence>
<feature type="short sequence motif" description="GXSXG" evidence="4">
    <location>
        <begin position="66"/>
        <end position="70"/>
    </location>
</feature>
<comment type="caution">
    <text evidence="7">The sequence shown here is derived from an EMBL/GenBank/DDBJ whole genome shotgun (WGS) entry which is preliminary data.</text>
</comment>
<dbReference type="Proteomes" id="UP000885830">
    <property type="component" value="Unassembled WGS sequence"/>
</dbReference>
<dbReference type="PANTHER" id="PTHR14226:SF29">
    <property type="entry name" value="NEUROPATHY TARGET ESTERASE SWS"/>
    <property type="match status" value="1"/>
</dbReference>
<dbReference type="Pfam" id="PF01734">
    <property type="entry name" value="Patatin"/>
    <property type="match status" value="1"/>
</dbReference>
<name>A0A7C5QRS6_9PROT</name>
<dbReference type="InterPro" id="IPR016035">
    <property type="entry name" value="Acyl_Trfase/lysoPLipase"/>
</dbReference>
<dbReference type="Gene3D" id="3.40.1090.10">
    <property type="entry name" value="Cytosolic phospholipase A2 catalytic domain"/>
    <property type="match status" value="2"/>
</dbReference>
<evidence type="ECO:0000256" key="5">
    <source>
        <dbReference type="SAM" id="SignalP"/>
    </source>
</evidence>
<keyword evidence="1 4" id="KW-0378">Hydrolase</keyword>
<proteinExistence type="predicted"/>
<dbReference type="InterPro" id="IPR010827">
    <property type="entry name" value="BamA/TamA_POTRA"/>
</dbReference>
<reference evidence="7" key="1">
    <citation type="journal article" date="2020" name="mSystems">
        <title>Genome- and Community-Level Interaction Insights into Carbon Utilization and Element Cycling Functions of Hydrothermarchaeota in Hydrothermal Sediment.</title>
        <authorList>
            <person name="Zhou Z."/>
            <person name="Liu Y."/>
            <person name="Xu W."/>
            <person name="Pan J."/>
            <person name="Luo Z.H."/>
            <person name="Li M."/>
        </authorList>
    </citation>
    <scope>NUCLEOTIDE SEQUENCE [LARGE SCALE GENOMIC DNA]</scope>
    <source>
        <strain evidence="7">HyVt-485</strain>
    </source>
</reference>
<dbReference type="InterPro" id="IPR002641">
    <property type="entry name" value="PNPLA_dom"/>
</dbReference>
<dbReference type="SUPFAM" id="SSF52151">
    <property type="entry name" value="FabD/lysophospholipase-like"/>
    <property type="match status" value="1"/>
</dbReference>
<feature type="short sequence motif" description="DGA/G" evidence="4">
    <location>
        <begin position="214"/>
        <end position="216"/>
    </location>
</feature>
<keyword evidence="2 4" id="KW-0442">Lipid degradation</keyword>
<dbReference type="PANTHER" id="PTHR14226">
    <property type="entry name" value="NEUROPATHY TARGET ESTERASE/SWISS CHEESE D.MELANOGASTER"/>
    <property type="match status" value="1"/>
</dbReference>
<evidence type="ECO:0000256" key="1">
    <source>
        <dbReference type="ARBA" id="ARBA00022801"/>
    </source>
</evidence>
<sequence length="469" mass="51009">MPRTLCKYIIVFSLLVISAFSVQAQTLKQRPKIGLVLGGGGAKGIAHVGVIKVLEENHIPVDVIAGTSMGAIIGSLYASGYSADEIENIARELDWNDVFNDKTARSRATFRRKSDDFGFLTSYKVTFRDGKILLPEGIIQGQNLFLELSKLLSGTRGIGSFDDLPIPFRLVATDLETGDAVVMKDGDLASAVFGSMAIPGFIPPVEREGHRLLDGGLVNNLPIDLARELGADIVIVVNVGSDPKPADEIGNFIDVLRQTQILLTQKNTTDQIKTMQDGDILLEPELEGLGISSFGQADKLIAQGETAARQSLAALKPLALGERAWVNHLIARVSHPQLSPVIDKVEIENASKLSDEIIRVGISLKPGYVFDAPQINNDIDKLYGTGIFERITYDVGQINNQHVLTVKAKAKDSSDGYFRFGIALDSNLESESSFNLGVSYTKPQINAWGGEWRTHLNFGDKVILGSEFY</sequence>
<feature type="active site" description="Nucleophile" evidence="4">
    <location>
        <position position="68"/>
    </location>
</feature>
<gene>
    <name evidence="7" type="ORF">ENJ42_04915</name>
</gene>
<keyword evidence="5" id="KW-0732">Signal</keyword>
<dbReference type="EMBL" id="DRMJ01000247">
    <property type="protein sequence ID" value="HHL42939.1"/>
    <property type="molecule type" value="Genomic_DNA"/>
</dbReference>
<dbReference type="Pfam" id="PF07244">
    <property type="entry name" value="POTRA"/>
    <property type="match status" value="1"/>
</dbReference>
<feature type="short sequence motif" description="GXGXXG" evidence="4">
    <location>
        <begin position="39"/>
        <end position="44"/>
    </location>
</feature>
<feature type="chain" id="PRO_5028384503" description="PNPLA domain-containing protein" evidence="5">
    <location>
        <begin position="25"/>
        <end position="469"/>
    </location>
</feature>
<feature type="domain" description="PNPLA" evidence="6">
    <location>
        <begin position="35"/>
        <end position="227"/>
    </location>
</feature>
<dbReference type="CDD" id="cd07205">
    <property type="entry name" value="Pat_PNPLA6_PNPLA7_NTE1_like"/>
    <property type="match status" value="1"/>
</dbReference>
<dbReference type="GO" id="GO:0016787">
    <property type="term" value="F:hydrolase activity"/>
    <property type="evidence" value="ECO:0007669"/>
    <property type="project" value="UniProtKB-UniRule"/>
</dbReference>
<dbReference type="GO" id="GO:0016042">
    <property type="term" value="P:lipid catabolic process"/>
    <property type="evidence" value="ECO:0007669"/>
    <property type="project" value="UniProtKB-UniRule"/>
</dbReference>
<protein>
    <recommendedName>
        <fullName evidence="6">PNPLA domain-containing protein</fullName>
    </recommendedName>
</protein>
<accession>A0A7C5QRS6</accession>
<evidence type="ECO:0000256" key="2">
    <source>
        <dbReference type="ARBA" id="ARBA00022963"/>
    </source>
</evidence>
<evidence type="ECO:0000256" key="4">
    <source>
        <dbReference type="PROSITE-ProRule" id="PRU01161"/>
    </source>
</evidence>
<feature type="active site" description="Proton acceptor" evidence="4">
    <location>
        <position position="214"/>
    </location>
</feature>
<dbReference type="Gene3D" id="3.10.20.310">
    <property type="entry name" value="membrane protein fhac"/>
    <property type="match status" value="1"/>
</dbReference>
<dbReference type="GO" id="GO:0019867">
    <property type="term" value="C:outer membrane"/>
    <property type="evidence" value="ECO:0007669"/>
    <property type="project" value="InterPro"/>
</dbReference>
<feature type="non-terminal residue" evidence="7">
    <location>
        <position position="469"/>
    </location>
</feature>
<dbReference type="PROSITE" id="PS51635">
    <property type="entry name" value="PNPLA"/>
    <property type="match status" value="1"/>
</dbReference>
<dbReference type="InterPro" id="IPR050301">
    <property type="entry name" value="NTE"/>
</dbReference>
<evidence type="ECO:0000259" key="6">
    <source>
        <dbReference type="PROSITE" id="PS51635"/>
    </source>
</evidence>
<feature type="signal peptide" evidence="5">
    <location>
        <begin position="1"/>
        <end position="24"/>
    </location>
</feature>
<organism evidence="7">
    <name type="scientific">Hellea balneolensis</name>
    <dbReference type="NCBI Taxonomy" id="287478"/>
    <lineage>
        <taxon>Bacteria</taxon>
        <taxon>Pseudomonadati</taxon>
        <taxon>Pseudomonadota</taxon>
        <taxon>Alphaproteobacteria</taxon>
        <taxon>Maricaulales</taxon>
        <taxon>Robiginitomaculaceae</taxon>
        <taxon>Hellea</taxon>
    </lineage>
</organism>
<keyword evidence="3 4" id="KW-0443">Lipid metabolism</keyword>
<evidence type="ECO:0000256" key="3">
    <source>
        <dbReference type="ARBA" id="ARBA00023098"/>
    </source>
</evidence>
<dbReference type="AlphaFoldDB" id="A0A7C5QRS6"/>